<organism evidence="1 2">
    <name type="scientific">Xenopus laevis</name>
    <name type="common">African clawed frog</name>
    <dbReference type="NCBI Taxonomy" id="8355"/>
    <lineage>
        <taxon>Eukaryota</taxon>
        <taxon>Metazoa</taxon>
        <taxon>Chordata</taxon>
        <taxon>Craniata</taxon>
        <taxon>Vertebrata</taxon>
        <taxon>Euteleostomi</taxon>
        <taxon>Amphibia</taxon>
        <taxon>Batrachia</taxon>
        <taxon>Anura</taxon>
        <taxon>Pipoidea</taxon>
        <taxon>Pipidae</taxon>
        <taxon>Xenopodinae</taxon>
        <taxon>Xenopus</taxon>
        <taxon>Xenopus</taxon>
    </lineage>
</organism>
<gene>
    <name evidence="1" type="ORF">XELAEV_18045438mg</name>
</gene>
<dbReference type="Proteomes" id="UP000694892">
    <property type="component" value="Chromosome 9_10L"/>
</dbReference>
<accession>A0A974C1H8</accession>
<dbReference type="EMBL" id="CM004482">
    <property type="protein sequence ID" value="OCT64335.1"/>
    <property type="molecule type" value="Genomic_DNA"/>
</dbReference>
<dbReference type="AlphaFoldDB" id="A0A974C1H8"/>
<evidence type="ECO:0000313" key="2">
    <source>
        <dbReference type="Proteomes" id="UP000694892"/>
    </source>
</evidence>
<name>A0A974C1H8_XENLA</name>
<protein>
    <submittedName>
        <fullName evidence="1">Uncharacterized protein</fullName>
    </submittedName>
</protein>
<proteinExistence type="predicted"/>
<evidence type="ECO:0000313" key="1">
    <source>
        <dbReference type="EMBL" id="OCT64335.1"/>
    </source>
</evidence>
<reference evidence="2" key="1">
    <citation type="journal article" date="2016" name="Nature">
        <title>Genome evolution in the allotetraploid frog Xenopus laevis.</title>
        <authorList>
            <person name="Session A.M."/>
            <person name="Uno Y."/>
            <person name="Kwon T."/>
            <person name="Chapman J.A."/>
            <person name="Toyoda A."/>
            <person name="Takahashi S."/>
            <person name="Fukui A."/>
            <person name="Hikosaka A."/>
            <person name="Suzuki A."/>
            <person name="Kondo M."/>
            <person name="van Heeringen S.J."/>
            <person name="Quigley I."/>
            <person name="Heinz S."/>
            <person name="Ogino H."/>
            <person name="Ochi H."/>
            <person name="Hellsten U."/>
            <person name="Lyons J.B."/>
            <person name="Simakov O."/>
            <person name="Putnam N."/>
            <person name="Stites J."/>
            <person name="Kuroki Y."/>
            <person name="Tanaka T."/>
            <person name="Michiue T."/>
            <person name="Watanabe M."/>
            <person name="Bogdanovic O."/>
            <person name="Lister R."/>
            <person name="Georgiou G."/>
            <person name="Paranjpe S.S."/>
            <person name="van Kruijsbergen I."/>
            <person name="Shu S."/>
            <person name="Carlson J."/>
            <person name="Kinoshita T."/>
            <person name="Ohta Y."/>
            <person name="Mawaribuchi S."/>
            <person name="Jenkins J."/>
            <person name="Grimwood J."/>
            <person name="Schmutz J."/>
            <person name="Mitros T."/>
            <person name="Mozaffari S.V."/>
            <person name="Suzuki Y."/>
            <person name="Haramoto Y."/>
            <person name="Yamamoto T.S."/>
            <person name="Takagi C."/>
            <person name="Heald R."/>
            <person name="Miller K."/>
            <person name="Haudenschild C."/>
            <person name="Kitzman J."/>
            <person name="Nakayama T."/>
            <person name="Izutsu Y."/>
            <person name="Robert J."/>
            <person name="Fortriede J."/>
            <person name="Burns K."/>
            <person name="Lotay V."/>
            <person name="Karimi K."/>
            <person name="Yasuoka Y."/>
            <person name="Dichmann D.S."/>
            <person name="Flajnik M.F."/>
            <person name="Houston D.W."/>
            <person name="Shendure J."/>
            <person name="DuPasquier L."/>
            <person name="Vize P.D."/>
            <person name="Zorn A.M."/>
            <person name="Ito M."/>
            <person name="Marcotte E.M."/>
            <person name="Wallingford J.B."/>
            <person name="Ito Y."/>
            <person name="Asashima M."/>
            <person name="Ueno N."/>
            <person name="Matsuda Y."/>
            <person name="Veenstra G.J."/>
            <person name="Fujiyama A."/>
            <person name="Harland R.M."/>
            <person name="Taira M."/>
            <person name="Rokhsar D.S."/>
        </authorList>
    </citation>
    <scope>NUCLEOTIDE SEQUENCE [LARGE SCALE GENOMIC DNA]</scope>
    <source>
        <strain evidence="2">J</strain>
    </source>
</reference>
<sequence>MCKFGFGFSSEFAQIYYGGFCGTSTCLPKPIPRKYSHWGQGHFFKVQRSTVILLCEAQSAHFLLSAPCS</sequence>